<dbReference type="PANTHER" id="PTHR33657:SF6">
    <property type="entry name" value="SECRETED PROTEIN"/>
    <property type="match status" value="1"/>
</dbReference>
<dbReference type="PATRIC" id="fig|1349767.4.peg.2138"/>
<dbReference type="OrthoDB" id="4274514at2"/>
<evidence type="ECO:0000313" key="3">
    <source>
        <dbReference type="Proteomes" id="UP000027604"/>
    </source>
</evidence>
<feature type="chain" id="PRO_5005714824" evidence="1">
    <location>
        <begin position="38"/>
        <end position="327"/>
    </location>
</feature>
<dbReference type="RefSeq" id="WP_081905208.1">
    <property type="nucleotide sequence ID" value="NZ_BCTH01000023.1"/>
</dbReference>
<reference evidence="2 3" key="1">
    <citation type="journal article" date="2015" name="Genome Announc.">
        <title>Genome Sequence of Mushroom Soft-Rot Pathogen Janthinobacterium agaricidamnosum.</title>
        <authorList>
            <person name="Graupner K."/>
            <person name="Lackner G."/>
            <person name="Hertweck C."/>
        </authorList>
    </citation>
    <scope>NUCLEOTIDE SEQUENCE [LARGE SCALE GENOMIC DNA]</scope>
    <source>
        <strain evidence="3">NBRC 102515 / DSM 9628</strain>
    </source>
</reference>
<proteinExistence type="predicted"/>
<dbReference type="Pfam" id="PF05630">
    <property type="entry name" value="NPP1"/>
    <property type="match status" value="1"/>
</dbReference>
<gene>
    <name evidence="2" type="ORF">GJA_424</name>
</gene>
<sequence length="327" mass="37152">MNNTFSLGHSTSSRSLKALAAAGVVSVLTLQAFAVHADELPRWDTAITKYNEKQVRNFHPVFDFDSDGCYPATPFDRNANLRQNPGRNATASLSGSCQYSHWGVYANTIHRQLCKETDEGSNKVERCAHFYELYFEKDQAVGFSFLGGHRHDVETVIVWTAKINGQGDFASHTSVSAHGKFTTRRLNEILIQSGHPMVVYHKDGAGTHAFRYANAQDKAHVEFLGNWGEFYAPDIVSHYSALASWDNDEWNRYQANRNYRLTLEGSNFGSASFKTRNDGEILYNANSAIPRNDPFWQNFSFSFDDVWATRAREFQANYPQNYQQIRE</sequence>
<dbReference type="PIRSF" id="PIRSF029958">
    <property type="entry name" value="Necrosis-inducing_protein"/>
    <property type="match status" value="1"/>
</dbReference>
<dbReference type="eggNOG" id="COG2814">
    <property type="taxonomic scope" value="Bacteria"/>
</dbReference>
<dbReference type="EMBL" id="HG322949">
    <property type="protein sequence ID" value="CDG81084.1"/>
    <property type="molecule type" value="Genomic_DNA"/>
</dbReference>
<feature type="signal peptide" evidence="1">
    <location>
        <begin position="1"/>
        <end position="37"/>
    </location>
</feature>
<evidence type="ECO:0000256" key="1">
    <source>
        <dbReference type="SAM" id="SignalP"/>
    </source>
</evidence>
<name>W0UX44_9BURK</name>
<dbReference type="AlphaFoldDB" id="W0UX44"/>
<accession>W0UX44</accession>
<dbReference type="Proteomes" id="UP000027604">
    <property type="component" value="Chromosome I"/>
</dbReference>
<protein>
    <submittedName>
        <fullName evidence="2">Necrosis inducing family protein</fullName>
    </submittedName>
</protein>
<dbReference type="InterPro" id="IPR008701">
    <property type="entry name" value="NPP1"/>
</dbReference>
<evidence type="ECO:0000313" key="2">
    <source>
        <dbReference type="EMBL" id="CDG81084.1"/>
    </source>
</evidence>
<dbReference type="KEGG" id="jag:GJA_424"/>
<keyword evidence="1" id="KW-0732">Signal</keyword>
<dbReference type="PANTHER" id="PTHR33657">
    <property type="entry name" value="DOMAIN PROTEIN, PUTATIVE (AFU_ORTHOLOGUE AFUA_5G00600)-RELATED"/>
    <property type="match status" value="1"/>
</dbReference>
<keyword evidence="3" id="KW-1185">Reference proteome</keyword>
<dbReference type="HOGENOM" id="CLU_062263_0_1_4"/>
<organism evidence="2 3">
    <name type="scientific">Janthinobacterium agaricidamnosum NBRC 102515 = DSM 9628</name>
    <dbReference type="NCBI Taxonomy" id="1349767"/>
    <lineage>
        <taxon>Bacteria</taxon>
        <taxon>Pseudomonadati</taxon>
        <taxon>Pseudomonadota</taxon>
        <taxon>Betaproteobacteria</taxon>
        <taxon>Burkholderiales</taxon>
        <taxon>Oxalobacteraceae</taxon>
        <taxon>Janthinobacterium</taxon>
    </lineage>
</organism>
<dbReference type="STRING" id="1349767.GJA_424"/>